<evidence type="ECO:0000313" key="8">
    <source>
        <dbReference type="EMBL" id="SUN46316.1"/>
    </source>
</evidence>
<dbReference type="InterPro" id="IPR011006">
    <property type="entry name" value="CheY-like_superfamily"/>
</dbReference>
<evidence type="ECO:0000256" key="5">
    <source>
        <dbReference type="PROSITE-ProRule" id="PRU00169"/>
    </source>
</evidence>
<dbReference type="Pfam" id="PF04397">
    <property type="entry name" value="LytTR"/>
    <property type="match status" value="1"/>
</dbReference>
<feature type="domain" description="Response regulatory" evidence="6">
    <location>
        <begin position="2"/>
        <end position="126"/>
    </location>
</feature>
<evidence type="ECO:0000256" key="2">
    <source>
        <dbReference type="ARBA" id="ARBA00023012"/>
    </source>
</evidence>
<dbReference type="CDD" id="cd17533">
    <property type="entry name" value="REC_LytTR_AgrA-like"/>
    <property type="match status" value="1"/>
</dbReference>
<dbReference type="InterPro" id="IPR046947">
    <property type="entry name" value="LytR-like"/>
</dbReference>
<dbReference type="SMART" id="SM00448">
    <property type="entry name" value="REC"/>
    <property type="match status" value="1"/>
</dbReference>
<keyword evidence="3" id="KW-0010">Activator</keyword>
<organism evidence="8 9">
    <name type="scientific">Streptococcus equi subsp. equi</name>
    <dbReference type="NCBI Taxonomy" id="148942"/>
    <lineage>
        <taxon>Bacteria</taxon>
        <taxon>Bacillati</taxon>
        <taxon>Bacillota</taxon>
        <taxon>Bacilli</taxon>
        <taxon>Lactobacillales</taxon>
        <taxon>Streptococcaceae</taxon>
        <taxon>Streptococcus</taxon>
    </lineage>
</organism>
<evidence type="ECO:0000256" key="3">
    <source>
        <dbReference type="ARBA" id="ARBA00023159"/>
    </source>
</evidence>
<dbReference type="GO" id="GO:0000156">
    <property type="term" value="F:phosphorelay response regulator activity"/>
    <property type="evidence" value="ECO:0007669"/>
    <property type="project" value="InterPro"/>
</dbReference>
<evidence type="ECO:0000259" key="6">
    <source>
        <dbReference type="PROSITE" id="PS50110"/>
    </source>
</evidence>
<dbReference type="PANTHER" id="PTHR37299">
    <property type="entry name" value="TRANSCRIPTIONAL REGULATOR-RELATED"/>
    <property type="match status" value="1"/>
</dbReference>
<protein>
    <submittedName>
        <fullName evidence="8">Response regulator protein</fullName>
    </submittedName>
</protein>
<dbReference type="InterPro" id="IPR001789">
    <property type="entry name" value="Sig_transdc_resp-reg_receiver"/>
</dbReference>
<evidence type="ECO:0000259" key="7">
    <source>
        <dbReference type="PROSITE" id="PS50930"/>
    </source>
</evidence>
<dbReference type="Gene3D" id="3.40.50.2300">
    <property type="match status" value="1"/>
</dbReference>
<dbReference type="AlphaFoldDB" id="A0A380JPF5"/>
<comment type="function">
    <text evidence="4">Required for high-level post-exponential phase expression of a series of secreted proteins.</text>
</comment>
<dbReference type="EMBL" id="UHFF01000002">
    <property type="protein sequence ID" value="SUN46316.1"/>
    <property type="molecule type" value="Genomic_DNA"/>
</dbReference>
<proteinExistence type="predicted"/>
<dbReference type="GO" id="GO:0003677">
    <property type="term" value="F:DNA binding"/>
    <property type="evidence" value="ECO:0007669"/>
    <property type="project" value="InterPro"/>
</dbReference>
<evidence type="ECO:0000313" key="9">
    <source>
        <dbReference type="Proteomes" id="UP000254461"/>
    </source>
</evidence>
<dbReference type="Gene3D" id="2.40.50.1020">
    <property type="entry name" value="LytTr DNA-binding domain"/>
    <property type="match status" value="1"/>
</dbReference>
<dbReference type="SUPFAM" id="SSF52172">
    <property type="entry name" value="CheY-like"/>
    <property type="match status" value="1"/>
</dbReference>
<dbReference type="RefSeq" id="WP_115250929.1">
    <property type="nucleotide sequence ID" value="NZ_UHFF01000002.1"/>
</dbReference>
<gene>
    <name evidence="8" type="primary">agrA_2</name>
    <name evidence="8" type="ORF">NCTC12092_00965</name>
</gene>
<keyword evidence="2" id="KW-0902">Two-component regulatory system</keyword>
<evidence type="ECO:0000256" key="1">
    <source>
        <dbReference type="ARBA" id="ARBA00022490"/>
    </source>
</evidence>
<dbReference type="Pfam" id="PF00072">
    <property type="entry name" value="Response_reg"/>
    <property type="match status" value="1"/>
</dbReference>
<accession>A0A380JPF5</accession>
<dbReference type="SMART" id="SM00850">
    <property type="entry name" value="LytTR"/>
    <property type="match status" value="1"/>
</dbReference>
<name>A0A380JPF5_9STRE</name>
<feature type="modified residue" description="4-aspartylphosphate" evidence="5">
    <location>
        <position position="59"/>
    </location>
</feature>
<sequence>MNIFILEDDLGQQFRLEMKIQEILDKHHWMCDRFEVYGKPYQLLANVTERGRHQLFFLDIQIRNDEKKGLAVAREIRKRDPYALIVFVTTHSELMPVSFRYQVSALDFIDKELSMKHFSDRIERAIIYAYEEQENVTSEGLFIFVTAKAQVQVPFSSLLFIETSSTPHKLILHSQNERIEFYGFLSEVLKQDSRLVQCHRSYVINPYNVSFLDRDKRLLYFKNGQSCMVSRLKMKALEASIKALH</sequence>
<feature type="domain" description="HTH LytTR-type" evidence="7">
    <location>
        <begin position="142"/>
        <end position="243"/>
    </location>
</feature>
<dbReference type="PANTHER" id="PTHR37299:SF3">
    <property type="entry name" value="STAGE 0 SPORULATION PROTEIN A HOMOLOG"/>
    <property type="match status" value="1"/>
</dbReference>
<evidence type="ECO:0000256" key="4">
    <source>
        <dbReference type="ARBA" id="ARBA00037164"/>
    </source>
</evidence>
<dbReference type="PROSITE" id="PS50110">
    <property type="entry name" value="RESPONSE_REGULATORY"/>
    <property type="match status" value="1"/>
</dbReference>
<keyword evidence="5" id="KW-0597">Phosphoprotein</keyword>
<dbReference type="Proteomes" id="UP000254461">
    <property type="component" value="Unassembled WGS sequence"/>
</dbReference>
<keyword evidence="1" id="KW-0963">Cytoplasm</keyword>
<dbReference type="InterPro" id="IPR007492">
    <property type="entry name" value="LytTR_DNA-bd_dom"/>
</dbReference>
<reference evidence="8 9" key="1">
    <citation type="submission" date="2018-06" db="EMBL/GenBank/DDBJ databases">
        <authorList>
            <consortium name="Pathogen Informatics"/>
            <person name="Doyle S."/>
        </authorList>
    </citation>
    <scope>NUCLEOTIDE SEQUENCE [LARGE SCALE GENOMIC DNA]</scope>
    <source>
        <strain evidence="8 9">NCTC12092</strain>
    </source>
</reference>
<dbReference type="PROSITE" id="PS50930">
    <property type="entry name" value="HTH_LYTTR"/>
    <property type="match status" value="1"/>
</dbReference>